<dbReference type="PANTHER" id="PTHR47992">
    <property type="entry name" value="PROTEIN PHOSPHATASE"/>
    <property type="match status" value="1"/>
</dbReference>
<evidence type="ECO:0000313" key="2">
    <source>
        <dbReference type="EMBL" id="SDW63353.1"/>
    </source>
</evidence>
<dbReference type="CDD" id="cd00143">
    <property type="entry name" value="PP2Cc"/>
    <property type="match status" value="1"/>
</dbReference>
<dbReference type="GO" id="GO:0004722">
    <property type="term" value="F:protein serine/threonine phosphatase activity"/>
    <property type="evidence" value="ECO:0007669"/>
    <property type="project" value="InterPro"/>
</dbReference>
<dbReference type="SMART" id="SM00331">
    <property type="entry name" value="PP2C_SIG"/>
    <property type="match status" value="1"/>
</dbReference>
<dbReference type="SMART" id="SM00332">
    <property type="entry name" value="PP2Cc"/>
    <property type="match status" value="1"/>
</dbReference>
<dbReference type="Pfam" id="PF13672">
    <property type="entry name" value="PP2C_2"/>
    <property type="match status" value="1"/>
</dbReference>
<dbReference type="InterPro" id="IPR001932">
    <property type="entry name" value="PPM-type_phosphatase-like_dom"/>
</dbReference>
<dbReference type="SUPFAM" id="SSF81606">
    <property type="entry name" value="PP2C-like"/>
    <property type="match status" value="1"/>
</dbReference>
<dbReference type="EMBL" id="FNNH01000019">
    <property type="protein sequence ID" value="SDW63353.1"/>
    <property type="molecule type" value="Genomic_DNA"/>
</dbReference>
<organism evidence="2 3">
    <name type="scientific">Nitrosomonas communis</name>
    <dbReference type="NCBI Taxonomy" id="44574"/>
    <lineage>
        <taxon>Bacteria</taxon>
        <taxon>Pseudomonadati</taxon>
        <taxon>Pseudomonadota</taxon>
        <taxon>Betaproteobacteria</taxon>
        <taxon>Nitrosomonadales</taxon>
        <taxon>Nitrosomonadaceae</taxon>
        <taxon>Nitrosomonas</taxon>
    </lineage>
</organism>
<name>A0A1H2V4W5_9PROT</name>
<evidence type="ECO:0000259" key="1">
    <source>
        <dbReference type="PROSITE" id="PS51746"/>
    </source>
</evidence>
<proteinExistence type="predicted"/>
<dbReference type="RefSeq" id="WP_074667048.1">
    <property type="nucleotide sequence ID" value="NZ_FNNH01000019.1"/>
</dbReference>
<dbReference type="InterPro" id="IPR036457">
    <property type="entry name" value="PPM-type-like_dom_sf"/>
</dbReference>
<accession>A0A1H2V4W5</accession>
<feature type="domain" description="PPM-type phosphatase" evidence="1">
    <location>
        <begin position="4"/>
        <end position="243"/>
    </location>
</feature>
<dbReference type="Gene3D" id="3.60.40.10">
    <property type="entry name" value="PPM-type phosphatase domain"/>
    <property type="match status" value="1"/>
</dbReference>
<reference evidence="2 3" key="1">
    <citation type="submission" date="2016-10" db="EMBL/GenBank/DDBJ databases">
        <authorList>
            <person name="de Groot N.N."/>
        </authorList>
    </citation>
    <scope>NUCLEOTIDE SEQUENCE [LARGE SCALE GENOMIC DNA]</scope>
    <source>
        <strain evidence="2 3">Nm110</strain>
    </source>
</reference>
<evidence type="ECO:0000313" key="3">
    <source>
        <dbReference type="Proteomes" id="UP000183454"/>
    </source>
</evidence>
<dbReference type="Proteomes" id="UP000183454">
    <property type="component" value="Unassembled WGS sequence"/>
</dbReference>
<gene>
    <name evidence="2" type="ORF">SAMN05421882_101958</name>
</gene>
<dbReference type="InterPro" id="IPR015655">
    <property type="entry name" value="PP2C"/>
</dbReference>
<dbReference type="AlphaFoldDB" id="A0A1H2V4W5"/>
<dbReference type="PROSITE" id="PS51746">
    <property type="entry name" value="PPM_2"/>
    <property type="match status" value="1"/>
</dbReference>
<sequence length="253" mass="28319">MIVKIATLSKRGGRKENEDACDFVYNKGIYCYVLSDGLGGHPGGRVAAKLVVQHVLDGFQKTPECSVQAIEALLHVADEAIIQEQQLIKKFKQMRATAVVLTIDTSRYLAAWGHCGDSRLYCFRQGRIILQTRDHSLSQSMVDAGYLEANKLRFSPDRNQLYAALGDHDHFQADIIPVAHPVQAGDVFLMCSDGLWEYVTEEEMERMLSRSSSASAWLEAMEKQVLARGHKDQDNYSAIVVWCSDSDETILYA</sequence>
<protein>
    <submittedName>
        <fullName evidence="2">Serine/threonine protein phosphatase PrpC</fullName>
    </submittedName>
</protein>